<dbReference type="Pfam" id="PF08448">
    <property type="entry name" value="PAS_4"/>
    <property type="match status" value="1"/>
</dbReference>
<evidence type="ECO:0000256" key="1">
    <source>
        <dbReference type="ARBA" id="ARBA00022801"/>
    </source>
</evidence>
<evidence type="ECO:0000313" key="6">
    <source>
        <dbReference type="Proteomes" id="UP000275024"/>
    </source>
</evidence>
<dbReference type="SUPFAM" id="SSF55781">
    <property type="entry name" value="GAF domain-like"/>
    <property type="match status" value="1"/>
</dbReference>
<dbReference type="InterPro" id="IPR001932">
    <property type="entry name" value="PPM-type_phosphatase-like_dom"/>
</dbReference>
<dbReference type="Pfam" id="PF07228">
    <property type="entry name" value="SpoIIE"/>
    <property type="match status" value="1"/>
</dbReference>
<dbReference type="SUPFAM" id="SSF55785">
    <property type="entry name" value="PYP-like sensor domain (PAS domain)"/>
    <property type="match status" value="2"/>
</dbReference>
<dbReference type="InterPro" id="IPR029016">
    <property type="entry name" value="GAF-like_dom_sf"/>
</dbReference>
<proteinExistence type="predicted"/>
<organism evidence="3 6">
    <name type="scientific">Streptomyces radicis</name>
    <dbReference type="NCBI Taxonomy" id="1750517"/>
    <lineage>
        <taxon>Bacteria</taxon>
        <taxon>Bacillati</taxon>
        <taxon>Actinomycetota</taxon>
        <taxon>Actinomycetes</taxon>
        <taxon>Kitasatosporales</taxon>
        <taxon>Streptomycetaceae</taxon>
        <taxon>Streptomyces</taxon>
    </lineage>
</organism>
<dbReference type="Proteomes" id="UP000268652">
    <property type="component" value="Unassembled WGS sequence"/>
</dbReference>
<dbReference type="PANTHER" id="PTHR43156">
    <property type="entry name" value="STAGE II SPORULATION PROTEIN E-RELATED"/>
    <property type="match status" value="1"/>
</dbReference>
<dbReference type="Gene3D" id="3.30.450.20">
    <property type="entry name" value="PAS domain"/>
    <property type="match status" value="1"/>
</dbReference>
<dbReference type="SUPFAM" id="SSF55874">
    <property type="entry name" value="ATPase domain of HSP90 chaperone/DNA topoisomerase II/histidine kinase"/>
    <property type="match status" value="1"/>
</dbReference>
<dbReference type="InterPro" id="IPR036890">
    <property type="entry name" value="HATPase_C_sf"/>
</dbReference>
<evidence type="ECO:0000259" key="2">
    <source>
        <dbReference type="PROSITE" id="PS50113"/>
    </source>
</evidence>
<reference evidence="5 6" key="1">
    <citation type="submission" date="2018-09" db="EMBL/GenBank/DDBJ databases">
        <title>Streptomyces sp. nov. DS1-2, an endophytic actinomycete isolated from roots of Dendrobium scabrilingue.</title>
        <authorList>
            <person name="Kuncharoen N."/>
            <person name="Kudo T."/>
            <person name="Ohkuma M."/>
            <person name="Yuki M."/>
            <person name="Tanasupawat S."/>
        </authorList>
    </citation>
    <scope>NUCLEOTIDE SEQUENCE [LARGE SCALE GENOMIC DNA]</scope>
    <source>
        <strain evidence="3 6">AZ1-7</strain>
        <strain evidence="4 5">DS1-2</strain>
    </source>
</reference>
<dbReference type="Pfam" id="PF13581">
    <property type="entry name" value="HATPase_c_2"/>
    <property type="match status" value="1"/>
</dbReference>
<comment type="caution">
    <text evidence="3">The sequence shown here is derived from an EMBL/GenBank/DDBJ whole genome shotgun (WGS) entry which is preliminary data.</text>
</comment>
<dbReference type="CDD" id="cd00130">
    <property type="entry name" value="PAS"/>
    <property type="match status" value="2"/>
</dbReference>
<dbReference type="InterPro" id="IPR052016">
    <property type="entry name" value="Bact_Sigma-Reg"/>
</dbReference>
<dbReference type="Gene3D" id="3.60.40.10">
    <property type="entry name" value="PPM-type phosphatase domain"/>
    <property type="match status" value="1"/>
</dbReference>
<feature type="domain" description="PAC" evidence="2">
    <location>
        <begin position="184"/>
        <end position="236"/>
    </location>
</feature>
<sequence length="802" mass="85641">MPGSGLVVLVLGVDGEVLATTPGTEGLTGRPPSRLHGRPLDEVVHAPAPWQTLAGRSDSLTAELTRPDGRTTRVRLDVLAVPDGEGARHVVMMAAESAARREDEDDAVVRSLFAQANIGMVIHDAELRVTRLNMPPGAFLPQGEPTVDRPLPQPLDELLVPEDAHAIVERLRDVAASGEPQVNYEQSARLKRTPDRERVLSLSSLPLDGGRGQLIGVVSVFADVTEQHRSRRRVALLHSAAQRIGVSLDVARDADELARVLVPDFADLVAVDLAEAVLEGDEPGQVTFGVPMRRVAGVSARGRWPDEVIPVGASFRVEHARGIGRYERPATLEPRREDLWVRTTGGASAIAVEGRSLVPPEPGSLMVVSLRARGLALGVVALWRYSRSGPFEREDADTAEEVGSRASLGLDNARRYLRERRTVETLQRNLLPQPVFDLKAAQTSGSYLPAGTAAGLGGTWYDVIPLSSARVAFVVGDVAGHGLAATATMGRLRTAVQTLADLDLAPDELLTRLDDLAIRLADAEPPVEGNAGAVGATCLYCVYDPVTGECEMAAAGRQPPMIVVPGERPEPAPLKPGPVLGVGAAPFELARLRLAPGSTLVMFSDELVAEPTGEPRQGAPAETSEQRLERLRDVLAAHCGAKSSPAEIGQAMLDALQPARSPANDVALLVARVQALPDGMVASWEYPADPAVVGEARVAVTRRLTEWGLAANAFPTELIVSELVTNAIRWAGGPVGLRLIRDETLIVEVSDPSETQPHLRSPRSTDEGGRGLFLVAQLAHRWGSRYTPSGKTIWTEQPLEGE</sequence>
<dbReference type="AlphaFoldDB" id="A0A3A9WBR0"/>
<dbReference type="InterPro" id="IPR035965">
    <property type="entry name" value="PAS-like_dom_sf"/>
</dbReference>
<dbReference type="InterPro" id="IPR036457">
    <property type="entry name" value="PPM-type-like_dom_sf"/>
</dbReference>
<dbReference type="FunFam" id="3.30.565.10:FF:000028">
    <property type="entry name" value="PAS sensor protein"/>
    <property type="match status" value="1"/>
</dbReference>
<dbReference type="SMART" id="SM00331">
    <property type="entry name" value="PP2C_SIG"/>
    <property type="match status" value="1"/>
</dbReference>
<name>A0A3A9WBR0_9ACTN</name>
<dbReference type="PANTHER" id="PTHR43156:SF2">
    <property type="entry name" value="STAGE II SPORULATION PROTEIN E"/>
    <property type="match status" value="1"/>
</dbReference>
<dbReference type="Gene3D" id="3.30.565.10">
    <property type="entry name" value="Histidine kinase-like ATPase, C-terminal domain"/>
    <property type="match status" value="1"/>
</dbReference>
<dbReference type="InterPro" id="IPR000700">
    <property type="entry name" value="PAS-assoc_C"/>
</dbReference>
<dbReference type="EMBL" id="RBDX01000005">
    <property type="protein sequence ID" value="RKN10435.1"/>
    <property type="molecule type" value="Genomic_DNA"/>
</dbReference>
<dbReference type="InterPro" id="IPR003594">
    <property type="entry name" value="HATPase_dom"/>
</dbReference>
<dbReference type="GO" id="GO:0016791">
    <property type="term" value="F:phosphatase activity"/>
    <property type="evidence" value="ECO:0007669"/>
    <property type="project" value="TreeGrafter"/>
</dbReference>
<dbReference type="Proteomes" id="UP000275024">
    <property type="component" value="Unassembled WGS sequence"/>
</dbReference>
<accession>A0A3A9WBR0</accession>
<keyword evidence="1" id="KW-0378">Hydrolase</keyword>
<dbReference type="EMBL" id="RBDY01000005">
    <property type="protein sequence ID" value="RKN24694.1"/>
    <property type="molecule type" value="Genomic_DNA"/>
</dbReference>
<protein>
    <submittedName>
        <fullName evidence="3">Protein phosphatase</fullName>
    </submittedName>
</protein>
<evidence type="ECO:0000313" key="5">
    <source>
        <dbReference type="Proteomes" id="UP000268652"/>
    </source>
</evidence>
<keyword evidence="5" id="KW-1185">Reference proteome</keyword>
<dbReference type="PROSITE" id="PS50113">
    <property type="entry name" value="PAC"/>
    <property type="match status" value="1"/>
</dbReference>
<dbReference type="Gene3D" id="3.30.450.40">
    <property type="match status" value="1"/>
</dbReference>
<dbReference type="InterPro" id="IPR013656">
    <property type="entry name" value="PAS_4"/>
</dbReference>
<evidence type="ECO:0000313" key="3">
    <source>
        <dbReference type="EMBL" id="RKN10435.1"/>
    </source>
</evidence>
<dbReference type="CDD" id="cd16936">
    <property type="entry name" value="HATPase_RsbW-like"/>
    <property type="match status" value="1"/>
</dbReference>
<evidence type="ECO:0000313" key="4">
    <source>
        <dbReference type="EMBL" id="RKN24694.1"/>
    </source>
</evidence>
<gene>
    <name evidence="4" type="ORF">D7318_09500</name>
    <name evidence="3" type="ORF">D7319_08325</name>
</gene>
<dbReference type="InterPro" id="IPR000014">
    <property type="entry name" value="PAS"/>
</dbReference>